<accession>A0A9D9E4B2</accession>
<dbReference type="PANTHER" id="PTHR12526">
    <property type="entry name" value="GLYCOSYLTRANSFERASE"/>
    <property type="match status" value="1"/>
</dbReference>
<reference evidence="2" key="2">
    <citation type="journal article" date="2021" name="PeerJ">
        <title>Extensive microbial diversity within the chicken gut microbiome revealed by metagenomics and culture.</title>
        <authorList>
            <person name="Gilroy R."/>
            <person name="Ravi A."/>
            <person name="Getino M."/>
            <person name="Pursley I."/>
            <person name="Horton D.L."/>
            <person name="Alikhan N.F."/>
            <person name="Baker D."/>
            <person name="Gharbi K."/>
            <person name="Hall N."/>
            <person name="Watson M."/>
            <person name="Adriaenssens E.M."/>
            <person name="Foster-Nyarko E."/>
            <person name="Jarju S."/>
            <person name="Secka A."/>
            <person name="Antonio M."/>
            <person name="Oren A."/>
            <person name="Chaudhuri R.R."/>
            <person name="La Ragione R."/>
            <person name="Hildebrand F."/>
            <person name="Pallen M.J."/>
        </authorList>
    </citation>
    <scope>NUCLEOTIDE SEQUENCE</scope>
    <source>
        <strain evidence="2">C6-149</strain>
    </source>
</reference>
<dbReference type="GO" id="GO:0016757">
    <property type="term" value="F:glycosyltransferase activity"/>
    <property type="evidence" value="ECO:0007669"/>
    <property type="project" value="InterPro"/>
</dbReference>
<dbReference type="EMBL" id="JADIMP010000026">
    <property type="protein sequence ID" value="MBO8441094.1"/>
    <property type="molecule type" value="Genomic_DNA"/>
</dbReference>
<dbReference type="Pfam" id="PF00534">
    <property type="entry name" value="Glycos_transf_1"/>
    <property type="match status" value="1"/>
</dbReference>
<proteinExistence type="predicted"/>
<dbReference type="SUPFAM" id="SSF53756">
    <property type="entry name" value="UDP-Glycosyltransferase/glycogen phosphorylase"/>
    <property type="match status" value="1"/>
</dbReference>
<sequence length="344" mass="39218">MKINLICPPASGNGGTETVLTKVLNHYAGQYDLTLTLTNKPENPLWLKQIDQRVKVVIASCDHGIKKQLFFIKAFLQTSNDTNLIMIGANMIKLAALVRKVFRKKYRIISWIHYSLFEQNLFDPHNILYADYHLAIASTIKKQLIQLGADENRIKLIFNPIEHNPIRKVDNLTDEISFIGRIQLQKQKNLSELFNGLSHVPETKLDVLGTGENVEVAKQLAQHLKISQRVKWYGWQKDPWEQISQHTQAIVLTSNFEGLPMVFLEAISRGIPVISSKFAGYDDVVIEGTNGLSYEKGNIDQLAQKITQINQIAGNPEKIASSIKQFYTENYFKRLDNVFKEILQ</sequence>
<protein>
    <submittedName>
        <fullName evidence="2">Glycosyltransferase</fullName>
    </submittedName>
</protein>
<dbReference type="InterPro" id="IPR001296">
    <property type="entry name" value="Glyco_trans_1"/>
</dbReference>
<dbReference type="AlphaFoldDB" id="A0A9D9E4B2"/>
<evidence type="ECO:0000313" key="2">
    <source>
        <dbReference type="EMBL" id="MBO8441094.1"/>
    </source>
</evidence>
<comment type="caution">
    <text evidence="2">The sequence shown here is derived from an EMBL/GenBank/DDBJ whole genome shotgun (WGS) entry which is preliminary data.</text>
</comment>
<evidence type="ECO:0000313" key="3">
    <source>
        <dbReference type="Proteomes" id="UP000823614"/>
    </source>
</evidence>
<evidence type="ECO:0000259" key="1">
    <source>
        <dbReference type="Pfam" id="PF00534"/>
    </source>
</evidence>
<reference evidence="2" key="1">
    <citation type="submission" date="2020-10" db="EMBL/GenBank/DDBJ databases">
        <authorList>
            <person name="Gilroy R."/>
        </authorList>
    </citation>
    <scope>NUCLEOTIDE SEQUENCE</scope>
    <source>
        <strain evidence="2">C6-149</strain>
    </source>
</reference>
<dbReference type="PANTHER" id="PTHR12526:SF630">
    <property type="entry name" value="GLYCOSYLTRANSFERASE"/>
    <property type="match status" value="1"/>
</dbReference>
<dbReference type="CDD" id="cd03811">
    <property type="entry name" value="GT4_GT28_WabH-like"/>
    <property type="match status" value="1"/>
</dbReference>
<gene>
    <name evidence="2" type="ORF">IAA89_01390</name>
</gene>
<organism evidence="2 3">
    <name type="scientific">Candidatus Gallilactobacillus intestinavium</name>
    <dbReference type="NCBI Taxonomy" id="2840838"/>
    <lineage>
        <taxon>Bacteria</taxon>
        <taxon>Bacillati</taxon>
        <taxon>Bacillota</taxon>
        <taxon>Bacilli</taxon>
        <taxon>Lactobacillales</taxon>
        <taxon>Lactobacillaceae</taxon>
        <taxon>Lactobacillaceae incertae sedis</taxon>
        <taxon>Candidatus Gallilactobacillus</taxon>
    </lineage>
</organism>
<dbReference type="Proteomes" id="UP000823614">
    <property type="component" value="Unassembled WGS sequence"/>
</dbReference>
<name>A0A9D9E4B2_9LACO</name>
<feature type="domain" description="Glycosyl transferase family 1" evidence="1">
    <location>
        <begin position="176"/>
        <end position="313"/>
    </location>
</feature>
<dbReference type="Gene3D" id="3.40.50.2000">
    <property type="entry name" value="Glycogen Phosphorylase B"/>
    <property type="match status" value="2"/>
</dbReference>